<feature type="modified residue" description="Phosphohistidine" evidence="5">
    <location>
        <position position="623"/>
    </location>
</feature>
<dbReference type="SUPFAM" id="SSF52172">
    <property type="entry name" value="CheY-like"/>
    <property type="match status" value="1"/>
</dbReference>
<name>A0A0W0Z3F8_9GAMM</name>
<dbReference type="CDD" id="cd00088">
    <property type="entry name" value="HPT"/>
    <property type="match status" value="1"/>
</dbReference>
<dbReference type="SUPFAM" id="SSF47384">
    <property type="entry name" value="Homodimeric domain of signal transducing histidine kinase"/>
    <property type="match status" value="1"/>
</dbReference>
<feature type="domain" description="Response regulatory" evidence="9">
    <location>
        <begin position="419"/>
        <end position="538"/>
    </location>
</feature>
<protein>
    <recommendedName>
        <fullName evidence="2">histidine kinase</fullName>
        <ecNumber evidence="2">2.7.13.3</ecNumber>
    </recommendedName>
</protein>
<evidence type="ECO:0000256" key="7">
    <source>
        <dbReference type="SAM" id="Coils"/>
    </source>
</evidence>
<evidence type="ECO:0000256" key="1">
    <source>
        <dbReference type="ARBA" id="ARBA00000085"/>
    </source>
</evidence>
<evidence type="ECO:0000313" key="12">
    <source>
        <dbReference type="EMBL" id="KTD63502.1"/>
    </source>
</evidence>
<dbReference type="STRING" id="1122169.Lsha_0680"/>
<keyword evidence="3 6" id="KW-0597">Phosphoprotein</keyword>
<dbReference type="GO" id="GO:0000155">
    <property type="term" value="F:phosphorelay sensor kinase activity"/>
    <property type="evidence" value="ECO:0007669"/>
    <property type="project" value="InterPro"/>
</dbReference>
<dbReference type="PROSITE" id="PS50894">
    <property type="entry name" value="HPT"/>
    <property type="match status" value="1"/>
</dbReference>
<dbReference type="InterPro" id="IPR004358">
    <property type="entry name" value="Sig_transdc_His_kin-like_C"/>
</dbReference>
<evidence type="ECO:0000256" key="2">
    <source>
        <dbReference type="ARBA" id="ARBA00012438"/>
    </source>
</evidence>
<dbReference type="GO" id="GO:0005524">
    <property type="term" value="F:ATP binding"/>
    <property type="evidence" value="ECO:0007669"/>
    <property type="project" value="UniProtKB-KW"/>
</dbReference>
<dbReference type="SUPFAM" id="SSF55874">
    <property type="entry name" value="ATPase domain of HSP90 chaperone/DNA topoisomerase II/histidine kinase"/>
    <property type="match status" value="1"/>
</dbReference>
<dbReference type="InterPro" id="IPR036890">
    <property type="entry name" value="HATPase_C_sf"/>
</dbReference>
<dbReference type="SMART" id="SM00387">
    <property type="entry name" value="HATPase_c"/>
    <property type="match status" value="1"/>
</dbReference>
<evidence type="ECO:0000259" key="8">
    <source>
        <dbReference type="PROSITE" id="PS50109"/>
    </source>
</evidence>
<evidence type="ECO:0000256" key="5">
    <source>
        <dbReference type="PROSITE-ProRule" id="PRU00110"/>
    </source>
</evidence>
<feature type="coiled-coil region" evidence="7">
    <location>
        <begin position="147"/>
        <end position="174"/>
    </location>
</feature>
<dbReference type="GO" id="GO:0005886">
    <property type="term" value="C:plasma membrane"/>
    <property type="evidence" value="ECO:0007669"/>
    <property type="project" value="UniProtKB-SubCell"/>
</dbReference>
<feature type="domain" description="HPt" evidence="11">
    <location>
        <begin position="584"/>
        <end position="677"/>
    </location>
</feature>
<dbReference type="eggNOG" id="COG2205">
    <property type="taxonomic scope" value="Bacteria"/>
</dbReference>
<feature type="domain" description="PAC" evidence="10">
    <location>
        <begin position="100"/>
        <end position="156"/>
    </location>
</feature>
<dbReference type="CDD" id="cd17546">
    <property type="entry name" value="REC_hyHK_CKI1_RcsC-like"/>
    <property type="match status" value="1"/>
</dbReference>
<evidence type="ECO:0000256" key="6">
    <source>
        <dbReference type="PROSITE-ProRule" id="PRU00169"/>
    </source>
</evidence>
<dbReference type="Gene3D" id="1.20.120.160">
    <property type="entry name" value="HPT domain"/>
    <property type="match status" value="1"/>
</dbReference>
<dbReference type="Pfam" id="PF01627">
    <property type="entry name" value="Hpt"/>
    <property type="match status" value="1"/>
</dbReference>
<proteinExistence type="predicted"/>
<evidence type="ECO:0000259" key="9">
    <source>
        <dbReference type="PROSITE" id="PS50110"/>
    </source>
</evidence>
<dbReference type="Pfam" id="PF00072">
    <property type="entry name" value="Response_reg"/>
    <property type="match status" value="1"/>
</dbReference>
<dbReference type="SMART" id="SM00448">
    <property type="entry name" value="REC"/>
    <property type="match status" value="1"/>
</dbReference>
<comment type="catalytic activity">
    <reaction evidence="1">
        <text>ATP + protein L-histidine = ADP + protein N-phospho-L-histidine.</text>
        <dbReference type="EC" id="2.7.13.3"/>
    </reaction>
</comment>
<dbReference type="CDD" id="cd00082">
    <property type="entry name" value="HisKA"/>
    <property type="match status" value="1"/>
</dbReference>
<dbReference type="InterPro" id="IPR035965">
    <property type="entry name" value="PAS-like_dom_sf"/>
</dbReference>
<dbReference type="Pfam" id="PF00512">
    <property type="entry name" value="HisKA"/>
    <property type="match status" value="1"/>
</dbReference>
<keyword evidence="12" id="KW-0418">Kinase</keyword>
<evidence type="ECO:0000313" key="13">
    <source>
        <dbReference type="Proteomes" id="UP000054600"/>
    </source>
</evidence>
<dbReference type="InterPro" id="IPR000700">
    <property type="entry name" value="PAS-assoc_C"/>
</dbReference>
<dbReference type="PANTHER" id="PTHR45339:SF5">
    <property type="entry name" value="HISTIDINE KINASE"/>
    <property type="match status" value="1"/>
</dbReference>
<dbReference type="InterPro" id="IPR003661">
    <property type="entry name" value="HisK_dim/P_dom"/>
</dbReference>
<dbReference type="SUPFAM" id="SSF47226">
    <property type="entry name" value="Histidine-containing phosphotransfer domain, HPT domain"/>
    <property type="match status" value="1"/>
</dbReference>
<dbReference type="InterPro" id="IPR005467">
    <property type="entry name" value="His_kinase_dom"/>
</dbReference>
<dbReference type="Gene3D" id="3.40.50.2300">
    <property type="match status" value="1"/>
</dbReference>
<dbReference type="Gene3D" id="1.10.287.130">
    <property type="match status" value="1"/>
</dbReference>
<dbReference type="FunFam" id="3.30.565.10:FF:000010">
    <property type="entry name" value="Sensor histidine kinase RcsC"/>
    <property type="match status" value="1"/>
</dbReference>
<dbReference type="PANTHER" id="PTHR45339">
    <property type="entry name" value="HYBRID SIGNAL TRANSDUCTION HISTIDINE KINASE J"/>
    <property type="match status" value="1"/>
</dbReference>
<dbReference type="InterPro" id="IPR011006">
    <property type="entry name" value="CheY-like_superfamily"/>
</dbReference>
<sequence>MRGNKDSKHDVSELEKIIKAQSEMIFQLKSILDNFPSDVYWKDKDGVWLGLNTHCLESLTRMGVIKTPKEQEVVGKTDYELFSKAAADSYRINDLSVINNQKEIIVEEKAQLSDGQEVFLHSTKRPLYDEHRKLIGIIGNTIDITQMKSVEKALQKAKELAEAANQAKTEFIANMSHDIRTPLTGVIGLSEILEKTLQNAQDREKAHMLHDSGEELLHMLNEILEDIRVESPRETGVKTESFDIHQCINDLIRLESPAAILKQLELKVDITPDVPRYIKSDRNKIHRILLNLMGNAIKFTQSGRITLKIEALHCDEKQAHLKFSVSDTGIGIPESVQSQVFSRFFKVNPSYKSISKGFGLGLHIAQSYVELLGGQITLMSKEGVGSTFHFDLVCPIASRDEGKHHPSDIPSAATGKAFHLLLVEDNIIALKTLGILLSQKNYTFASATTGEEAWALLHSQNFDLMITDIGLSGISGNELSQRIRKQEQQLGKPRLPIIGLTGHAREAALEECTKSGMDEVLSKPTPIDTLHDHIQKIIEETTTRNSPGKVALGADLPDTEEELFILEPFPLFDEELALKQIPDKQFLMTLVESYLSESMQQDFIQLRQEYSSHNWEQVEKIAHKIKGGLAYLGAQKMRFACQYLERYYKAGHRTLLEPLYEQILSVHDKTNEELRRWLEQNK</sequence>
<dbReference type="InterPro" id="IPR013656">
    <property type="entry name" value="PAS_4"/>
</dbReference>
<dbReference type="PROSITE" id="PS50109">
    <property type="entry name" value="HIS_KIN"/>
    <property type="match status" value="1"/>
</dbReference>
<dbReference type="Pfam" id="PF08448">
    <property type="entry name" value="PAS_4"/>
    <property type="match status" value="1"/>
</dbReference>
<dbReference type="SMART" id="SM00388">
    <property type="entry name" value="HisKA"/>
    <property type="match status" value="1"/>
</dbReference>
<dbReference type="EMBL" id="LNYW01000020">
    <property type="protein sequence ID" value="KTD63502.1"/>
    <property type="molecule type" value="Genomic_DNA"/>
</dbReference>
<dbReference type="InterPro" id="IPR008207">
    <property type="entry name" value="Sig_transdc_His_kin_Hpt_dom"/>
</dbReference>
<dbReference type="CDD" id="cd16922">
    <property type="entry name" value="HATPase_EvgS-ArcB-TorS-like"/>
    <property type="match status" value="1"/>
</dbReference>
<dbReference type="PROSITE" id="PS50110">
    <property type="entry name" value="RESPONSE_REGULATORY"/>
    <property type="match status" value="1"/>
</dbReference>
<keyword evidence="4" id="KW-0902">Two-component regulatory system</keyword>
<dbReference type="InterPro" id="IPR036097">
    <property type="entry name" value="HisK_dim/P_sf"/>
</dbReference>
<keyword evidence="12" id="KW-0808">Transferase</keyword>
<evidence type="ECO:0000256" key="3">
    <source>
        <dbReference type="ARBA" id="ARBA00022553"/>
    </source>
</evidence>
<dbReference type="InterPro" id="IPR001789">
    <property type="entry name" value="Sig_transdc_resp-reg_receiver"/>
</dbReference>
<dbReference type="PATRIC" id="fig|1122169.6.peg.777"/>
<reference evidence="12 13" key="1">
    <citation type="submission" date="2015-11" db="EMBL/GenBank/DDBJ databases">
        <title>Genomic analysis of 38 Legionella species identifies large and diverse effector repertoires.</title>
        <authorList>
            <person name="Burstein D."/>
            <person name="Amaro F."/>
            <person name="Zusman T."/>
            <person name="Lifshitz Z."/>
            <person name="Cohen O."/>
            <person name="Gilbert J.A."/>
            <person name="Pupko T."/>
            <person name="Shuman H.A."/>
            <person name="Segal G."/>
        </authorList>
    </citation>
    <scope>NUCLEOTIDE SEQUENCE [LARGE SCALE GENOMIC DNA]</scope>
    <source>
        <strain evidence="12 13">ATCC 49655</strain>
    </source>
</reference>
<evidence type="ECO:0000256" key="4">
    <source>
        <dbReference type="ARBA" id="ARBA00023012"/>
    </source>
</evidence>
<dbReference type="Gene3D" id="3.30.450.20">
    <property type="entry name" value="PAS domain"/>
    <property type="match status" value="1"/>
</dbReference>
<dbReference type="EC" id="2.7.13.3" evidence="2"/>
<dbReference type="Proteomes" id="UP000054600">
    <property type="component" value="Unassembled WGS sequence"/>
</dbReference>
<dbReference type="PRINTS" id="PR00344">
    <property type="entry name" value="BCTRLSENSOR"/>
</dbReference>
<organism evidence="12 13">
    <name type="scientific">Legionella shakespearei DSM 23087</name>
    <dbReference type="NCBI Taxonomy" id="1122169"/>
    <lineage>
        <taxon>Bacteria</taxon>
        <taxon>Pseudomonadati</taxon>
        <taxon>Pseudomonadota</taxon>
        <taxon>Gammaproteobacteria</taxon>
        <taxon>Legionellales</taxon>
        <taxon>Legionellaceae</taxon>
        <taxon>Legionella</taxon>
    </lineage>
</organism>
<feature type="modified residue" description="4-aspartylphosphate" evidence="6">
    <location>
        <position position="468"/>
    </location>
</feature>
<dbReference type="Pfam" id="PF02518">
    <property type="entry name" value="HATPase_c"/>
    <property type="match status" value="1"/>
</dbReference>
<dbReference type="Gene3D" id="3.30.565.10">
    <property type="entry name" value="Histidine kinase-like ATPase, C-terminal domain"/>
    <property type="match status" value="1"/>
</dbReference>
<evidence type="ECO:0000259" key="10">
    <source>
        <dbReference type="PROSITE" id="PS50113"/>
    </source>
</evidence>
<feature type="domain" description="Histidine kinase" evidence="8">
    <location>
        <begin position="174"/>
        <end position="396"/>
    </location>
</feature>
<evidence type="ECO:0000259" key="11">
    <source>
        <dbReference type="PROSITE" id="PS50894"/>
    </source>
</evidence>
<dbReference type="AlphaFoldDB" id="A0A0W0Z3F8"/>
<keyword evidence="13" id="KW-1185">Reference proteome</keyword>
<dbReference type="InterPro" id="IPR036641">
    <property type="entry name" value="HPT_dom_sf"/>
</dbReference>
<dbReference type="InterPro" id="IPR003594">
    <property type="entry name" value="HATPase_dom"/>
</dbReference>
<comment type="caution">
    <text evidence="12">The sequence shown here is derived from an EMBL/GenBank/DDBJ whole genome shotgun (WGS) entry which is preliminary data.</text>
</comment>
<dbReference type="PROSITE" id="PS50113">
    <property type="entry name" value="PAC"/>
    <property type="match status" value="1"/>
</dbReference>
<accession>A0A0W0Z3F8</accession>
<keyword evidence="7" id="KW-0175">Coiled coil</keyword>
<dbReference type="SUPFAM" id="SSF55785">
    <property type="entry name" value="PYP-like sensor domain (PAS domain)"/>
    <property type="match status" value="1"/>
</dbReference>
<gene>
    <name evidence="12" type="ORF">Lsha_0680</name>
</gene>